<dbReference type="InterPro" id="IPR058240">
    <property type="entry name" value="rSAM_sf"/>
</dbReference>
<dbReference type="InterPro" id="IPR051198">
    <property type="entry name" value="BchE-like"/>
</dbReference>
<dbReference type="GO" id="GO:0051536">
    <property type="term" value="F:iron-sulfur cluster binding"/>
    <property type="evidence" value="ECO:0007669"/>
    <property type="project" value="UniProtKB-KW"/>
</dbReference>
<evidence type="ECO:0000259" key="6">
    <source>
        <dbReference type="PROSITE" id="PS51332"/>
    </source>
</evidence>
<evidence type="ECO:0000313" key="8">
    <source>
        <dbReference type="EMBL" id="MBU3850717.1"/>
    </source>
</evidence>
<dbReference type="InterPro" id="IPR006638">
    <property type="entry name" value="Elp3/MiaA/NifB-like_rSAM"/>
</dbReference>
<dbReference type="GO" id="GO:0005829">
    <property type="term" value="C:cytosol"/>
    <property type="evidence" value="ECO:0007669"/>
    <property type="project" value="TreeGrafter"/>
</dbReference>
<evidence type="ECO:0000256" key="4">
    <source>
        <dbReference type="ARBA" id="ARBA00023004"/>
    </source>
</evidence>
<keyword evidence="5" id="KW-0411">Iron-sulfur</keyword>
<dbReference type="CDD" id="cd01335">
    <property type="entry name" value="Radical_SAM"/>
    <property type="match status" value="1"/>
</dbReference>
<dbReference type="PANTHER" id="PTHR43409">
    <property type="entry name" value="ANAEROBIC MAGNESIUM-PROTOPORPHYRIN IX MONOMETHYL ESTER CYCLASE-RELATED"/>
    <property type="match status" value="1"/>
</dbReference>
<dbReference type="InterPro" id="IPR006158">
    <property type="entry name" value="Cobalamin-bd"/>
</dbReference>
<dbReference type="GO" id="GO:0031419">
    <property type="term" value="F:cobalamin binding"/>
    <property type="evidence" value="ECO:0007669"/>
    <property type="project" value="InterPro"/>
</dbReference>
<accession>A0A9E2L374</accession>
<dbReference type="AlphaFoldDB" id="A0A9E2L374"/>
<dbReference type="Pfam" id="PF02310">
    <property type="entry name" value="B12-binding"/>
    <property type="match status" value="1"/>
</dbReference>
<evidence type="ECO:0000256" key="1">
    <source>
        <dbReference type="ARBA" id="ARBA00001966"/>
    </source>
</evidence>
<organism evidence="8 9">
    <name type="scientific">Candidatus Treponema excrementipullorum</name>
    <dbReference type="NCBI Taxonomy" id="2838768"/>
    <lineage>
        <taxon>Bacteria</taxon>
        <taxon>Pseudomonadati</taxon>
        <taxon>Spirochaetota</taxon>
        <taxon>Spirochaetia</taxon>
        <taxon>Spirochaetales</taxon>
        <taxon>Treponemataceae</taxon>
        <taxon>Treponema</taxon>
    </lineage>
</organism>
<dbReference type="PROSITE" id="PS51918">
    <property type="entry name" value="RADICAL_SAM"/>
    <property type="match status" value="1"/>
</dbReference>
<dbReference type="PROSITE" id="PS51332">
    <property type="entry name" value="B12_BINDING"/>
    <property type="match status" value="1"/>
</dbReference>
<evidence type="ECO:0000256" key="5">
    <source>
        <dbReference type="ARBA" id="ARBA00023014"/>
    </source>
</evidence>
<proteinExistence type="predicted"/>
<sequence length="560" mass="63621">MSKQFLVPVCTLLAEKSPQALPLGAACIVTGIQTYFEKNHLKIGTVTSKLSVFEYSATPIHRQAEAIAQRLLQDAPFALCFSLYLWNRPILEQAARIVKRINPAVYLIAGGPEVTAGSLHNHPFDFLVAGEGEIAVPQLLHKLITLQNSQQQTAKENLPEQYIRGNRIPYEQLTSPYLSGVLNPQDYQGGALWELARGCPFKCAYCYESKGEKTVSYFPVERIKKELEFFAEKKVVQVFVLDPTYNAQKNRALEILNLIKTITPHTFYHFECRAEFLNPEMAKAFSHIPCSLQIGLQSAHENVLKLVDRSFNKKDFIKKINMLNQQGVVFGFDLIYGLPQDTLQGFRESIDFAISLYPNSLELFRLAVLPGTTLFDKKDLLGLTAQQEPPYLVQSTETFSPHHLEQAEKLARATSLFYTAGRAVPWFHSVLTPLRCKPSRFFESFAQFLEEKHRSVNTATTTYPQKDIEELQVQFVSKEYKEKKLSHLLPVALDLIRLQGAFSRAYADGETTVLHLTYHPEDLFSPYAQDVVFFQKGAKKSPLKIKVYPHKKGPQWKNLK</sequence>
<dbReference type="EMBL" id="JAHLFV010000209">
    <property type="protein sequence ID" value="MBU3850717.1"/>
    <property type="molecule type" value="Genomic_DNA"/>
</dbReference>
<dbReference type="SFLD" id="SFLDG01082">
    <property type="entry name" value="B12-binding_domain_containing"/>
    <property type="match status" value="1"/>
</dbReference>
<keyword evidence="4" id="KW-0408">Iron</keyword>
<comment type="caution">
    <text evidence="8">The sequence shown here is derived from an EMBL/GenBank/DDBJ whole genome shotgun (WGS) entry which is preliminary data.</text>
</comment>
<comment type="cofactor">
    <cofactor evidence="1">
        <name>[4Fe-4S] cluster</name>
        <dbReference type="ChEBI" id="CHEBI:49883"/>
    </cofactor>
</comment>
<dbReference type="SFLD" id="SFLDS00029">
    <property type="entry name" value="Radical_SAM"/>
    <property type="match status" value="1"/>
</dbReference>
<dbReference type="PANTHER" id="PTHR43409:SF16">
    <property type="entry name" value="SLR0320 PROTEIN"/>
    <property type="match status" value="1"/>
</dbReference>
<protein>
    <submittedName>
        <fullName evidence="8">Radical SAM protein</fullName>
    </submittedName>
</protein>
<feature type="domain" description="B12-binding" evidence="6">
    <location>
        <begin position="20"/>
        <end position="150"/>
    </location>
</feature>
<reference evidence="8" key="1">
    <citation type="journal article" date="2021" name="PeerJ">
        <title>Extensive microbial diversity within the chicken gut microbiome revealed by metagenomics and culture.</title>
        <authorList>
            <person name="Gilroy R."/>
            <person name="Ravi A."/>
            <person name="Getino M."/>
            <person name="Pursley I."/>
            <person name="Horton D.L."/>
            <person name="Alikhan N.F."/>
            <person name="Baker D."/>
            <person name="Gharbi K."/>
            <person name="Hall N."/>
            <person name="Watson M."/>
            <person name="Adriaenssens E.M."/>
            <person name="Foster-Nyarko E."/>
            <person name="Jarju S."/>
            <person name="Secka A."/>
            <person name="Antonio M."/>
            <person name="Oren A."/>
            <person name="Chaudhuri R.R."/>
            <person name="La Ragione R."/>
            <person name="Hildebrand F."/>
            <person name="Pallen M.J."/>
        </authorList>
    </citation>
    <scope>NUCLEOTIDE SEQUENCE</scope>
    <source>
        <strain evidence="8">Gambia15-2214</strain>
    </source>
</reference>
<gene>
    <name evidence="8" type="ORF">IAA16_09135</name>
</gene>
<dbReference type="Proteomes" id="UP000823914">
    <property type="component" value="Unassembled WGS sequence"/>
</dbReference>
<evidence type="ECO:0000259" key="7">
    <source>
        <dbReference type="PROSITE" id="PS51918"/>
    </source>
</evidence>
<dbReference type="GO" id="GO:0046872">
    <property type="term" value="F:metal ion binding"/>
    <property type="evidence" value="ECO:0007669"/>
    <property type="project" value="UniProtKB-KW"/>
</dbReference>
<dbReference type="SUPFAM" id="SSF102114">
    <property type="entry name" value="Radical SAM enzymes"/>
    <property type="match status" value="1"/>
</dbReference>
<keyword evidence="3" id="KW-0479">Metal-binding</keyword>
<evidence type="ECO:0000256" key="2">
    <source>
        <dbReference type="ARBA" id="ARBA00022691"/>
    </source>
</evidence>
<dbReference type="GO" id="GO:0003824">
    <property type="term" value="F:catalytic activity"/>
    <property type="evidence" value="ECO:0007669"/>
    <property type="project" value="InterPro"/>
</dbReference>
<feature type="domain" description="Radical SAM core" evidence="7">
    <location>
        <begin position="185"/>
        <end position="408"/>
    </location>
</feature>
<dbReference type="SMART" id="SM00729">
    <property type="entry name" value="Elp3"/>
    <property type="match status" value="1"/>
</dbReference>
<dbReference type="Pfam" id="PF04055">
    <property type="entry name" value="Radical_SAM"/>
    <property type="match status" value="1"/>
</dbReference>
<evidence type="ECO:0000256" key="3">
    <source>
        <dbReference type="ARBA" id="ARBA00022723"/>
    </source>
</evidence>
<dbReference type="InterPro" id="IPR023404">
    <property type="entry name" value="rSAM_horseshoe"/>
</dbReference>
<name>A0A9E2L374_9SPIR</name>
<dbReference type="InterPro" id="IPR007197">
    <property type="entry name" value="rSAM"/>
</dbReference>
<dbReference type="Gene3D" id="3.80.30.20">
    <property type="entry name" value="tm_1862 like domain"/>
    <property type="match status" value="1"/>
</dbReference>
<reference evidence="8" key="2">
    <citation type="submission" date="2021-04" db="EMBL/GenBank/DDBJ databases">
        <authorList>
            <person name="Gilroy R."/>
        </authorList>
    </citation>
    <scope>NUCLEOTIDE SEQUENCE</scope>
    <source>
        <strain evidence="8">Gambia15-2214</strain>
    </source>
</reference>
<evidence type="ECO:0000313" key="9">
    <source>
        <dbReference type="Proteomes" id="UP000823914"/>
    </source>
</evidence>
<dbReference type="Gene3D" id="3.40.50.280">
    <property type="entry name" value="Cobalamin-binding domain"/>
    <property type="match status" value="1"/>
</dbReference>
<keyword evidence="2" id="KW-0949">S-adenosyl-L-methionine</keyword>
<dbReference type="PROSITE" id="PS51257">
    <property type="entry name" value="PROKAR_LIPOPROTEIN"/>
    <property type="match status" value="1"/>
</dbReference>